<proteinExistence type="predicted"/>
<evidence type="ECO:0000313" key="2">
    <source>
        <dbReference type="EMBL" id="SKA68015.1"/>
    </source>
</evidence>
<reference evidence="2 3" key="1">
    <citation type="submission" date="2017-02" db="EMBL/GenBank/DDBJ databases">
        <authorList>
            <person name="Peterson S.W."/>
        </authorList>
    </citation>
    <scope>NUCLEOTIDE SEQUENCE [LARGE SCALE GENOMIC DNA]</scope>
    <source>
        <strain evidence="2 3">DSM 18034</strain>
    </source>
</reference>
<dbReference type="RefSeq" id="WP_078684235.1">
    <property type="nucleotide sequence ID" value="NZ_FUYA01000002.1"/>
</dbReference>
<dbReference type="STRING" id="1121442.SAMN02745702_00933"/>
<dbReference type="InterPro" id="IPR057271">
    <property type="entry name" value="YagK_YfjJ_C"/>
</dbReference>
<dbReference type="EMBL" id="FUYA01000002">
    <property type="protein sequence ID" value="SKA68015.1"/>
    <property type="molecule type" value="Genomic_DNA"/>
</dbReference>
<evidence type="ECO:0000313" key="3">
    <source>
        <dbReference type="Proteomes" id="UP000189733"/>
    </source>
</evidence>
<feature type="domain" description="YagK/YfjJ C-terminal" evidence="1">
    <location>
        <begin position="39"/>
        <end position="196"/>
    </location>
</feature>
<sequence length="200" mass="23998">MRCFEEFKEYRILGSRDKDQACRSDILERMLSLLEEYEERHGKVFIMRMDVRYPQNYFLNSKDRHMPQFIAHLTKNLSRKGLDPKYIWVREQSREKHQHYHVALILNGNLIQSPYKVFNKAEELWARALGLDSAKGLISYCNKWRTGKKGSCSYMLRRGAKDYEEVKRDVFYRLSYLAKENTKGNAPRRIREFGTSRRRS</sequence>
<dbReference type="OrthoDB" id="5458797at2"/>
<dbReference type="Proteomes" id="UP000189733">
    <property type="component" value="Unassembled WGS sequence"/>
</dbReference>
<protein>
    <recommendedName>
        <fullName evidence="1">YagK/YfjJ C-terminal domain-containing protein</fullName>
    </recommendedName>
</protein>
<gene>
    <name evidence="2" type="ORF">SAMN02745702_00933</name>
</gene>
<dbReference type="Pfam" id="PF11726">
    <property type="entry name" value="YagK_YfjJ_C"/>
    <property type="match status" value="1"/>
</dbReference>
<name>A0A1T4VT45_9BACT</name>
<accession>A0A1T4VT45</accession>
<evidence type="ECO:0000259" key="1">
    <source>
        <dbReference type="Pfam" id="PF11726"/>
    </source>
</evidence>
<organism evidence="2 3">
    <name type="scientific">Desulfobaculum bizertense DSM 18034</name>
    <dbReference type="NCBI Taxonomy" id="1121442"/>
    <lineage>
        <taxon>Bacteria</taxon>
        <taxon>Pseudomonadati</taxon>
        <taxon>Thermodesulfobacteriota</taxon>
        <taxon>Desulfovibrionia</taxon>
        <taxon>Desulfovibrionales</taxon>
        <taxon>Desulfovibrionaceae</taxon>
        <taxon>Desulfobaculum</taxon>
    </lineage>
</organism>
<keyword evidence="3" id="KW-1185">Reference proteome</keyword>
<dbReference type="AlphaFoldDB" id="A0A1T4VT45"/>